<accession>I4B3N5</accession>
<dbReference type="GO" id="GO:0015079">
    <property type="term" value="F:potassium ion transmembrane transporter activity"/>
    <property type="evidence" value="ECO:0007669"/>
    <property type="project" value="InterPro"/>
</dbReference>
<evidence type="ECO:0000256" key="7">
    <source>
        <dbReference type="ARBA" id="ARBA00022989"/>
    </source>
</evidence>
<sequence length="577" mass="61384">MHNIDLILTLVGGFSAALVLGFITHKLGLSPIVGYLIAGIAVGPQTPGFVANREMADQLAEIGVVLLMFGVGLQFHFKELLAVRRIAIPGAIVQSAVATGLGALVAHAFGWSWAAGFIFGLAIAVASTVVLTRVLVDNNELHTPTGHIAIGWLVMEDLFTVFALVMLPAIFGENAQQNLVMSFAVAGIKIVALVLVTIVGGGFIIPRFLTYIAHTGSRELFTLAILATALGIAVSSTLLFGVSMALGAFLAGMVVGRSDFSLRAANEALPMRDAFAVLFFVSVGMLFNFNSLLDNPLLVIVTVAIIVVGKPLAAFLIIVAMKYPVRVALAVSAALAQIGEFSFILAVLGEKLKILPPQAANILMAAAIITITMNPLIFRSAAPLEKWLRRFAIFRSILRFAEPADMQSALETGVDPDKREAIVIGYGPVGRTVARLLAANGFTPMVIDLNLKTARELKKRNLPVVYGDASHAEILKKAGGETADILILSSSSITGGKEIIREAKAMNPKIRILARTAYLREIHDLRAAGADAVFAGEGEVALSITEYIMAAFGATPEQIERERERVHTKLFGAGEET</sequence>
<comment type="similarity">
    <text evidence="2">Belongs to the monovalent cation:proton antiporter 2 (CPA2) transporter (TC 2.A.37) family.</text>
</comment>
<dbReference type="GO" id="GO:0005886">
    <property type="term" value="C:plasma membrane"/>
    <property type="evidence" value="ECO:0007669"/>
    <property type="project" value="InterPro"/>
</dbReference>
<evidence type="ECO:0000256" key="5">
    <source>
        <dbReference type="ARBA" id="ARBA00022692"/>
    </source>
</evidence>
<dbReference type="GO" id="GO:1902600">
    <property type="term" value="P:proton transmembrane transport"/>
    <property type="evidence" value="ECO:0007669"/>
    <property type="project" value="InterPro"/>
</dbReference>
<dbReference type="InterPro" id="IPR036291">
    <property type="entry name" value="NAD(P)-bd_dom_sf"/>
</dbReference>
<feature type="transmembrane region" description="Helical" evidence="9">
    <location>
        <begin position="32"/>
        <end position="52"/>
    </location>
</feature>
<dbReference type="InterPro" id="IPR006036">
    <property type="entry name" value="K_uptake_TrkA"/>
</dbReference>
<dbReference type="STRING" id="869212.Turpa_1244"/>
<dbReference type="Proteomes" id="UP000006048">
    <property type="component" value="Chromosome"/>
</dbReference>
<keyword evidence="6" id="KW-0630">Potassium</keyword>
<evidence type="ECO:0000259" key="10">
    <source>
        <dbReference type="PROSITE" id="PS51201"/>
    </source>
</evidence>
<dbReference type="PATRIC" id="fig|869212.3.peg.1233"/>
<comment type="subcellular location">
    <subcellularLocation>
        <location evidence="1">Membrane</location>
        <topology evidence="1">Multi-pass membrane protein</topology>
    </subcellularLocation>
</comment>
<dbReference type="Gene3D" id="3.40.50.720">
    <property type="entry name" value="NAD(P)-binding Rossmann-like Domain"/>
    <property type="match status" value="1"/>
</dbReference>
<keyword evidence="7 9" id="KW-1133">Transmembrane helix</keyword>
<dbReference type="SUPFAM" id="SSF51735">
    <property type="entry name" value="NAD(P)-binding Rossmann-fold domains"/>
    <property type="match status" value="1"/>
</dbReference>
<reference evidence="11 12" key="1">
    <citation type="submission" date="2012-06" db="EMBL/GenBank/DDBJ databases">
        <title>The complete chromosome of genome of Turneriella parva DSM 21527.</title>
        <authorList>
            <consortium name="US DOE Joint Genome Institute (JGI-PGF)"/>
            <person name="Lucas S."/>
            <person name="Han J."/>
            <person name="Lapidus A."/>
            <person name="Bruce D."/>
            <person name="Goodwin L."/>
            <person name="Pitluck S."/>
            <person name="Peters L."/>
            <person name="Kyrpides N."/>
            <person name="Mavromatis K."/>
            <person name="Ivanova N."/>
            <person name="Mikhailova N."/>
            <person name="Chertkov O."/>
            <person name="Detter J.C."/>
            <person name="Tapia R."/>
            <person name="Han C."/>
            <person name="Land M."/>
            <person name="Hauser L."/>
            <person name="Markowitz V."/>
            <person name="Cheng J.-F."/>
            <person name="Hugenholtz P."/>
            <person name="Woyke T."/>
            <person name="Wu D."/>
            <person name="Gronow S."/>
            <person name="Wellnitz S."/>
            <person name="Brambilla E."/>
            <person name="Klenk H.-P."/>
            <person name="Eisen J.A."/>
        </authorList>
    </citation>
    <scope>NUCLEOTIDE SEQUENCE [LARGE SCALE GENOMIC DNA]</scope>
    <source>
        <strain evidence="12">ATCC BAA-1111 / DSM 21527 / NCTC 11395 / H</strain>
    </source>
</reference>
<feature type="transmembrane region" description="Helical" evidence="9">
    <location>
        <begin position="183"/>
        <end position="209"/>
    </location>
</feature>
<protein>
    <submittedName>
        <fullName evidence="11">Kef-type potassium/proton antiporter, CPA2 family</fullName>
    </submittedName>
</protein>
<feature type="transmembrane region" description="Helical" evidence="9">
    <location>
        <begin position="221"/>
        <end position="254"/>
    </location>
</feature>
<dbReference type="GO" id="GO:0015297">
    <property type="term" value="F:antiporter activity"/>
    <property type="evidence" value="ECO:0007669"/>
    <property type="project" value="InterPro"/>
</dbReference>
<feature type="transmembrane region" description="Helical" evidence="9">
    <location>
        <begin position="297"/>
        <end position="321"/>
    </location>
</feature>
<evidence type="ECO:0000313" key="11">
    <source>
        <dbReference type="EMBL" id="AFM11892.1"/>
    </source>
</evidence>
<feature type="transmembrane region" description="Helical" evidence="9">
    <location>
        <begin position="6"/>
        <end position="25"/>
    </location>
</feature>
<dbReference type="PANTHER" id="PTHR42751:SF1">
    <property type="entry name" value="CATION_PROTON ANTIPORTER YBAL-RELATED"/>
    <property type="match status" value="1"/>
</dbReference>
<evidence type="ECO:0000256" key="3">
    <source>
        <dbReference type="ARBA" id="ARBA00022448"/>
    </source>
</evidence>
<dbReference type="InterPro" id="IPR003148">
    <property type="entry name" value="RCK_N"/>
</dbReference>
<dbReference type="Pfam" id="PF02254">
    <property type="entry name" value="TrkA_N"/>
    <property type="match status" value="1"/>
</dbReference>
<evidence type="ECO:0000313" key="12">
    <source>
        <dbReference type="Proteomes" id="UP000006048"/>
    </source>
</evidence>
<dbReference type="InterPro" id="IPR038770">
    <property type="entry name" value="Na+/solute_symporter_sf"/>
</dbReference>
<keyword evidence="3" id="KW-0813">Transport</keyword>
<dbReference type="RefSeq" id="WP_014802408.1">
    <property type="nucleotide sequence ID" value="NC_018020.1"/>
</dbReference>
<keyword evidence="12" id="KW-1185">Reference proteome</keyword>
<dbReference type="PROSITE" id="PS51201">
    <property type="entry name" value="RCK_N"/>
    <property type="match status" value="1"/>
</dbReference>
<organism evidence="11 12">
    <name type="scientific">Turneriella parva (strain ATCC BAA-1111 / DSM 21527 / NCTC 11395 / H)</name>
    <name type="common">Leptospira parva</name>
    <dbReference type="NCBI Taxonomy" id="869212"/>
    <lineage>
        <taxon>Bacteria</taxon>
        <taxon>Pseudomonadati</taxon>
        <taxon>Spirochaetota</taxon>
        <taxon>Spirochaetia</taxon>
        <taxon>Leptospirales</taxon>
        <taxon>Leptospiraceae</taxon>
        <taxon>Turneriella</taxon>
    </lineage>
</organism>
<proteinExistence type="inferred from homology"/>
<dbReference type="KEGG" id="tpx:Turpa_1244"/>
<evidence type="ECO:0000256" key="1">
    <source>
        <dbReference type="ARBA" id="ARBA00004141"/>
    </source>
</evidence>
<evidence type="ECO:0000256" key="2">
    <source>
        <dbReference type="ARBA" id="ARBA00005551"/>
    </source>
</evidence>
<dbReference type="AlphaFoldDB" id="I4B3N5"/>
<keyword evidence="4" id="KW-0633">Potassium transport</keyword>
<dbReference type="Pfam" id="PF00999">
    <property type="entry name" value="Na_H_Exchanger"/>
    <property type="match status" value="1"/>
</dbReference>
<keyword evidence="5 9" id="KW-0812">Transmembrane</keyword>
<feature type="transmembrane region" description="Helical" evidence="9">
    <location>
        <begin position="148"/>
        <end position="171"/>
    </location>
</feature>
<dbReference type="PANTHER" id="PTHR42751">
    <property type="entry name" value="SODIUM/HYDROGEN EXCHANGER FAMILY/TRKA DOMAIN PROTEIN"/>
    <property type="match status" value="1"/>
</dbReference>
<feature type="transmembrane region" description="Helical" evidence="9">
    <location>
        <begin position="360"/>
        <end position="378"/>
    </location>
</feature>
<feature type="transmembrane region" description="Helical" evidence="9">
    <location>
        <begin position="115"/>
        <end position="136"/>
    </location>
</feature>
<keyword evidence="8 9" id="KW-0472">Membrane</keyword>
<dbReference type="HOGENOM" id="CLU_005126_9_1_12"/>
<evidence type="ECO:0000256" key="8">
    <source>
        <dbReference type="ARBA" id="ARBA00023136"/>
    </source>
</evidence>
<feature type="transmembrane region" description="Helical" evidence="9">
    <location>
        <begin position="58"/>
        <end position="75"/>
    </location>
</feature>
<dbReference type="OrthoDB" id="9793589at2"/>
<gene>
    <name evidence="11" type="ordered locus">Turpa_1244</name>
</gene>
<feature type="transmembrane region" description="Helical" evidence="9">
    <location>
        <begin position="327"/>
        <end position="348"/>
    </location>
</feature>
<dbReference type="EMBL" id="CP002959">
    <property type="protein sequence ID" value="AFM11892.1"/>
    <property type="molecule type" value="Genomic_DNA"/>
</dbReference>
<keyword evidence="4" id="KW-0406">Ion transport</keyword>
<evidence type="ECO:0000256" key="9">
    <source>
        <dbReference type="SAM" id="Phobius"/>
    </source>
</evidence>
<dbReference type="InterPro" id="IPR006153">
    <property type="entry name" value="Cation/H_exchanger_TM"/>
</dbReference>
<feature type="domain" description="RCK N-terminal" evidence="10">
    <location>
        <begin position="418"/>
        <end position="534"/>
    </location>
</feature>
<evidence type="ECO:0000256" key="4">
    <source>
        <dbReference type="ARBA" id="ARBA00022538"/>
    </source>
</evidence>
<feature type="transmembrane region" description="Helical" evidence="9">
    <location>
        <begin position="87"/>
        <end position="109"/>
    </location>
</feature>
<name>I4B3N5_TURPD</name>
<feature type="transmembrane region" description="Helical" evidence="9">
    <location>
        <begin position="274"/>
        <end position="290"/>
    </location>
</feature>
<evidence type="ECO:0000256" key="6">
    <source>
        <dbReference type="ARBA" id="ARBA00022958"/>
    </source>
</evidence>
<dbReference type="PRINTS" id="PR00335">
    <property type="entry name" value="KUPTAKETRKA"/>
</dbReference>
<dbReference type="Gene3D" id="1.20.1530.20">
    <property type="match status" value="1"/>
</dbReference>